<comment type="similarity">
    <text evidence="1 10">Belongs to the ClpA/ClpB family.</text>
</comment>
<dbReference type="InterPro" id="IPR027417">
    <property type="entry name" value="P-loop_NTPase"/>
</dbReference>
<dbReference type="Pfam" id="PF02861">
    <property type="entry name" value="Clp_N"/>
    <property type="match status" value="1"/>
</dbReference>
<dbReference type="PANTHER" id="PTHR11638:SF18">
    <property type="entry name" value="HEAT SHOCK PROTEIN 104"/>
    <property type="match status" value="1"/>
</dbReference>
<dbReference type="CDD" id="cd00009">
    <property type="entry name" value="AAA"/>
    <property type="match status" value="1"/>
</dbReference>
<accession>A0ABW0A1J6</accession>
<dbReference type="PROSITE" id="PS00870">
    <property type="entry name" value="CLPAB_1"/>
    <property type="match status" value="1"/>
</dbReference>
<keyword evidence="14" id="KW-1185">Reference proteome</keyword>
<keyword evidence="5 11" id="KW-0346">Stress response</keyword>
<sequence>MDAELTNRSREALSGASERAVSAGHADMTPAHLLLALLAGQDNENIMDLLAAVEADAAALRSGAERQLAAEPSVRGATVAPPQPDRELLAVIADASQRARELGDTYISTEHLLIGLAAKGGRTGELLEQQGASARRLLDAFETARGGQRVTTADPEGTYKALEKFGADLTAAAREGRLDPVIGRDTEIRRVVQVLSRRTKNNPVLIGEPGVGKTAVVEGLAQRIVKGDVPESLRNKRLVSLDLGAMVAGAKYRGEFEERLKTVLAEIKASEGQIITFIDELHTVVGAGAGGDSAMDAGNMLKPMLARGELRMVGATTLDEYRERIEKDPALERRFQQVLVAEPSVEDSIAILRGLKGRYEAHHKVQIADSALVAAATLSDRYITSRFLPDKAIDLVDEAASRLRMEIDSSPVEIDELQRAVDRLKMEELALSKESDEASKQRLEKLRRDLADKEEELRGLTARWEREKQSLNRVGELKERLDELRGQAERAQRDGDFDTASKLLYGEIPGLERELEAAAKAEAEAEQEAGAKDLMVKEEVGPDDIADVVASWTGIPAGRLLEGETQKLLRMEEELGKRLIGQTEAVQAVSDAVRRSRAGIADPDRPTGSFLFLGPTGVGKTELAKALADFLFDDERAMVRIDMSEYSEKHSVARLVGAPPGYVGYEEGGQLTEAVRRRPYSVVLLDEVEKAHHEVFDILLQVLDDGRLTDGQGRTVDFRNTILILTSNLGSTYLMDPLLKEDQKREKVLDTVRASFRPEFLNRLDDLVVFHPLGVEQLERIAALQIGHLQRRLADRRLTLDVTPAAMRWLATLGHDPSAPDGAAPDLAYGARPLRRLVQTAIGDRLAKAILGGEIRDGDTVRVGVAADGDGLTVVPVGAEELEKTP</sequence>
<dbReference type="Gene3D" id="1.10.1780.10">
    <property type="entry name" value="Clp, N-terminal domain"/>
    <property type="match status" value="1"/>
</dbReference>
<evidence type="ECO:0000313" key="13">
    <source>
        <dbReference type="EMBL" id="MFC5147550.1"/>
    </source>
</evidence>
<protein>
    <recommendedName>
        <fullName evidence="11">Chaperone protein ClpB</fullName>
    </recommendedName>
</protein>
<dbReference type="InterPro" id="IPR001270">
    <property type="entry name" value="ClpA/B"/>
</dbReference>
<organism evidence="13 14">
    <name type="scientific">Streptomyces aureoversilis</name>
    <dbReference type="NCBI Taxonomy" id="67277"/>
    <lineage>
        <taxon>Bacteria</taxon>
        <taxon>Bacillati</taxon>
        <taxon>Actinomycetota</taxon>
        <taxon>Actinomycetes</taxon>
        <taxon>Kitasatosporales</taxon>
        <taxon>Streptomycetaceae</taxon>
        <taxon>Streptomyces</taxon>
    </lineage>
</organism>
<proteinExistence type="inferred from homology"/>
<dbReference type="PROSITE" id="PS51903">
    <property type="entry name" value="CLP_R"/>
    <property type="match status" value="1"/>
</dbReference>
<dbReference type="Gene3D" id="1.10.8.60">
    <property type="match status" value="1"/>
</dbReference>
<comment type="subunit">
    <text evidence="11">Homohexamer; The oligomerization is ATP-dependent.</text>
</comment>
<comment type="subunit">
    <text evidence="8">Homohexamer. The oligomerization is ATP-dependent.</text>
</comment>
<evidence type="ECO:0000256" key="2">
    <source>
        <dbReference type="ARBA" id="ARBA00022737"/>
    </source>
</evidence>
<reference evidence="14" key="1">
    <citation type="journal article" date="2019" name="Int. J. Syst. Evol. Microbiol.">
        <title>The Global Catalogue of Microorganisms (GCM) 10K type strain sequencing project: providing services to taxonomists for standard genome sequencing and annotation.</title>
        <authorList>
            <consortium name="The Broad Institute Genomics Platform"/>
            <consortium name="The Broad Institute Genome Sequencing Center for Infectious Disease"/>
            <person name="Wu L."/>
            <person name="Ma J."/>
        </authorList>
    </citation>
    <scope>NUCLEOTIDE SEQUENCE [LARGE SCALE GENOMIC DNA]</scope>
    <source>
        <strain evidence="14">CGMCC 4.1641</strain>
    </source>
</reference>
<dbReference type="Pfam" id="PF07724">
    <property type="entry name" value="AAA_2"/>
    <property type="match status" value="1"/>
</dbReference>
<dbReference type="InterPro" id="IPR018368">
    <property type="entry name" value="ClpA/B_CS1"/>
</dbReference>
<dbReference type="PRINTS" id="PR00300">
    <property type="entry name" value="CLPPROTEASEA"/>
</dbReference>
<dbReference type="InterPro" id="IPR028299">
    <property type="entry name" value="ClpA/B_CS2"/>
</dbReference>
<dbReference type="Pfam" id="PF10431">
    <property type="entry name" value="ClpB_D2-small"/>
    <property type="match status" value="1"/>
</dbReference>
<name>A0ABW0A1J6_9ACTN</name>
<dbReference type="NCBIfam" id="TIGR03346">
    <property type="entry name" value="chaperone_ClpB"/>
    <property type="match status" value="1"/>
</dbReference>
<dbReference type="SUPFAM" id="SSF81923">
    <property type="entry name" value="Double Clp-N motif"/>
    <property type="match status" value="1"/>
</dbReference>
<dbReference type="InterPro" id="IPR041546">
    <property type="entry name" value="ClpA/ClpB_AAA_lid"/>
</dbReference>
<comment type="caution">
    <text evidence="13">The sequence shown here is derived from an EMBL/GenBank/DDBJ whole genome shotgun (WGS) entry which is preliminary data.</text>
</comment>
<keyword evidence="11" id="KW-0963">Cytoplasm</keyword>
<dbReference type="InterPro" id="IPR017730">
    <property type="entry name" value="Chaperonin_ClpB"/>
</dbReference>
<dbReference type="Proteomes" id="UP001596222">
    <property type="component" value="Unassembled WGS sequence"/>
</dbReference>
<dbReference type="InterPro" id="IPR036628">
    <property type="entry name" value="Clp_N_dom_sf"/>
</dbReference>
<evidence type="ECO:0000256" key="6">
    <source>
        <dbReference type="ARBA" id="ARBA00023054"/>
    </source>
</evidence>
<keyword evidence="2 9" id="KW-0677">Repeat</keyword>
<dbReference type="SMART" id="SM01086">
    <property type="entry name" value="ClpB_D2-small"/>
    <property type="match status" value="1"/>
</dbReference>
<dbReference type="PROSITE" id="PS00871">
    <property type="entry name" value="CLPAB_2"/>
    <property type="match status" value="1"/>
</dbReference>
<dbReference type="RefSeq" id="WP_382045488.1">
    <property type="nucleotide sequence ID" value="NZ_JBHSKJ010000013.1"/>
</dbReference>
<dbReference type="Pfam" id="PF00004">
    <property type="entry name" value="AAA"/>
    <property type="match status" value="1"/>
</dbReference>
<dbReference type="InterPro" id="IPR003959">
    <property type="entry name" value="ATPase_AAA_core"/>
</dbReference>
<evidence type="ECO:0000256" key="4">
    <source>
        <dbReference type="ARBA" id="ARBA00022840"/>
    </source>
</evidence>
<dbReference type="Gene3D" id="3.40.50.300">
    <property type="entry name" value="P-loop containing nucleotide triphosphate hydrolases"/>
    <property type="match status" value="3"/>
</dbReference>
<dbReference type="InterPro" id="IPR050130">
    <property type="entry name" value="ClpA_ClpB"/>
</dbReference>
<evidence type="ECO:0000256" key="9">
    <source>
        <dbReference type="PROSITE-ProRule" id="PRU01251"/>
    </source>
</evidence>
<evidence type="ECO:0000259" key="12">
    <source>
        <dbReference type="PROSITE" id="PS51903"/>
    </source>
</evidence>
<dbReference type="Pfam" id="PF17871">
    <property type="entry name" value="AAA_lid_9"/>
    <property type="match status" value="1"/>
</dbReference>
<gene>
    <name evidence="11 13" type="primary">clpB</name>
    <name evidence="13" type="ORF">ACFPP6_23030</name>
</gene>
<dbReference type="EMBL" id="JBHSKJ010000013">
    <property type="protein sequence ID" value="MFC5147550.1"/>
    <property type="molecule type" value="Genomic_DNA"/>
</dbReference>
<evidence type="ECO:0000256" key="7">
    <source>
        <dbReference type="ARBA" id="ARBA00023186"/>
    </source>
</evidence>
<dbReference type="InterPro" id="IPR004176">
    <property type="entry name" value="Clp_R_N"/>
</dbReference>
<evidence type="ECO:0000256" key="1">
    <source>
        <dbReference type="ARBA" id="ARBA00008675"/>
    </source>
</evidence>
<evidence type="ECO:0000256" key="3">
    <source>
        <dbReference type="ARBA" id="ARBA00022741"/>
    </source>
</evidence>
<keyword evidence="7 10" id="KW-0143">Chaperone</keyword>
<feature type="domain" description="Clp R" evidence="12">
    <location>
        <begin position="1"/>
        <end position="147"/>
    </location>
</feature>
<dbReference type="SUPFAM" id="SSF52540">
    <property type="entry name" value="P-loop containing nucleoside triphosphate hydrolases"/>
    <property type="match status" value="2"/>
</dbReference>
<evidence type="ECO:0000313" key="14">
    <source>
        <dbReference type="Proteomes" id="UP001596222"/>
    </source>
</evidence>
<dbReference type="PANTHER" id="PTHR11638">
    <property type="entry name" value="ATP-DEPENDENT CLP PROTEASE"/>
    <property type="match status" value="1"/>
</dbReference>
<keyword evidence="4 10" id="KW-0067">ATP-binding</keyword>
<comment type="subcellular location">
    <subcellularLocation>
        <location evidence="11">Cytoplasm</location>
    </subcellularLocation>
</comment>
<dbReference type="InterPro" id="IPR019489">
    <property type="entry name" value="Clp_ATPase_C"/>
</dbReference>
<dbReference type="InterPro" id="IPR003593">
    <property type="entry name" value="AAA+_ATPase"/>
</dbReference>
<dbReference type="CDD" id="cd19499">
    <property type="entry name" value="RecA-like_ClpB_Hsp104-like"/>
    <property type="match status" value="1"/>
</dbReference>
<keyword evidence="3 10" id="KW-0547">Nucleotide-binding</keyword>
<dbReference type="SMART" id="SM00382">
    <property type="entry name" value="AAA"/>
    <property type="match status" value="2"/>
</dbReference>
<evidence type="ECO:0000256" key="10">
    <source>
        <dbReference type="RuleBase" id="RU004432"/>
    </source>
</evidence>
<evidence type="ECO:0000256" key="5">
    <source>
        <dbReference type="ARBA" id="ARBA00023016"/>
    </source>
</evidence>
<evidence type="ECO:0000256" key="8">
    <source>
        <dbReference type="ARBA" id="ARBA00026057"/>
    </source>
</evidence>
<comment type="function">
    <text evidence="11">Part of a stress-induced multi-chaperone system, it is involved in the recovery of the cell from heat-induced damage, in cooperation with DnaK, DnaJ and GrpE.</text>
</comment>
<keyword evidence="6 11" id="KW-0175">Coiled coil</keyword>
<evidence type="ECO:0000256" key="11">
    <source>
        <dbReference type="RuleBase" id="RU362034"/>
    </source>
</evidence>
<feature type="coiled-coil region" evidence="11">
    <location>
        <begin position="414"/>
        <end position="531"/>
    </location>
</feature>